<evidence type="ECO:0000313" key="3">
    <source>
        <dbReference type="Proteomes" id="UP000291485"/>
    </source>
</evidence>
<evidence type="ECO:0000313" key="2">
    <source>
        <dbReference type="EMBL" id="TCD07618.1"/>
    </source>
</evidence>
<dbReference type="AlphaFoldDB" id="A0A4R0P2I4"/>
<name>A0A4R0P2I4_9SPHI</name>
<keyword evidence="3" id="KW-1185">Reference proteome</keyword>
<reference evidence="2 3" key="1">
    <citation type="submission" date="2019-02" db="EMBL/GenBank/DDBJ databases">
        <title>Pedobacter sp. RP-3-11 sp. nov., isolated from Arctic soil.</title>
        <authorList>
            <person name="Dahal R.H."/>
        </authorList>
    </citation>
    <scope>NUCLEOTIDE SEQUENCE [LARGE SCALE GENOMIC DNA]</scope>
    <source>
        <strain evidence="2 3">RP-3-11</strain>
    </source>
</reference>
<protein>
    <recommendedName>
        <fullName evidence="4">Quinol oxidase subunit 4</fullName>
    </recommendedName>
</protein>
<organism evidence="2 3">
    <name type="scientific">Pedobacter frigidisoli</name>
    <dbReference type="NCBI Taxonomy" id="2530455"/>
    <lineage>
        <taxon>Bacteria</taxon>
        <taxon>Pseudomonadati</taxon>
        <taxon>Bacteroidota</taxon>
        <taxon>Sphingobacteriia</taxon>
        <taxon>Sphingobacteriales</taxon>
        <taxon>Sphingobacteriaceae</taxon>
        <taxon>Pedobacter</taxon>
    </lineage>
</organism>
<dbReference type="RefSeq" id="WP_131559774.1">
    <property type="nucleotide sequence ID" value="NZ_SJSN01000010.1"/>
</dbReference>
<accession>A0A4R0P2I4</accession>
<dbReference type="Proteomes" id="UP000291485">
    <property type="component" value="Unassembled WGS sequence"/>
</dbReference>
<comment type="caution">
    <text evidence="2">The sequence shown here is derived from an EMBL/GenBank/DDBJ whole genome shotgun (WGS) entry which is preliminary data.</text>
</comment>
<dbReference type="OrthoDB" id="680152at2"/>
<dbReference type="EMBL" id="SJSN01000010">
    <property type="protein sequence ID" value="TCD07618.1"/>
    <property type="molecule type" value="Genomic_DNA"/>
</dbReference>
<evidence type="ECO:0000256" key="1">
    <source>
        <dbReference type="SAM" id="MobiDB-lite"/>
    </source>
</evidence>
<feature type="region of interest" description="Disordered" evidence="1">
    <location>
        <begin position="44"/>
        <end position="75"/>
    </location>
</feature>
<evidence type="ECO:0008006" key="4">
    <source>
        <dbReference type="Google" id="ProtNLM"/>
    </source>
</evidence>
<gene>
    <name evidence="2" type="ORF">EZ449_13855</name>
</gene>
<sequence length="75" mass="8163">MENSFKTGTLMERKKEKDKMRNIYLVFALCGLMFSTGCYTARTAGNSGKIPPGQAKKGTGSKSAKPFAPGQQKKN</sequence>
<proteinExistence type="predicted"/>